<dbReference type="PIRSF" id="PIRSF032131">
    <property type="entry name" value="UCP032131"/>
    <property type="match status" value="1"/>
</dbReference>
<dbReference type="EMBL" id="BJYF01000022">
    <property type="protein sequence ID" value="GEN60888.1"/>
    <property type="molecule type" value="Genomic_DNA"/>
</dbReference>
<dbReference type="STRING" id="1120919.GCA_000429165_02952"/>
<accession>A0A511XD58</accession>
<dbReference type="RefSeq" id="WP_026398537.1">
    <property type="nucleotide sequence ID" value="NZ_AUBI01000013.1"/>
</dbReference>
<dbReference type="Proteomes" id="UP000321635">
    <property type="component" value="Unassembled WGS sequence"/>
</dbReference>
<evidence type="ECO:0000256" key="1">
    <source>
        <dbReference type="SAM" id="MobiDB-lite"/>
    </source>
</evidence>
<sequence length="155" mass="16752">MIHYQLRCAAGHEFEGWFRNSTAFDDQAARGLLSCPQCGASDVVRALMAPSVVTAPSRAPQAAMPSPGSGEVQASGHATGAIPDALLAALQRLRREVETNAEHVGDSFADEALRMHRKEADERAIYGSMSDEQREELEDEGVPFQSIPWVARSDG</sequence>
<protein>
    <submittedName>
        <fullName evidence="2">Uncharacterized protein</fullName>
    </submittedName>
</protein>
<dbReference type="OrthoDB" id="9799894at2"/>
<dbReference type="AlphaFoldDB" id="A0A511XD58"/>
<organism evidence="2 3">
    <name type="scientific">Acetobacter nitrogenifigens DSM 23921 = NBRC 105050</name>
    <dbReference type="NCBI Taxonomy" id="1120919"/>
    <lineage>
        <taxon>Bacteria</taxon>
        <taxon>Pseudomonadati</taxon>
        <taxon>Pseudomonadota</taxon>
        <taxon>Alphaproteobacteria</taxon>
        <taxon>Acetobacterales</taxon>
        <taxon>Acetobacteraceae</taxon>
        <taxon>Acetobacter</taxon>
    </lineage>
</organism>
<name>A0A511XD58_9PROT</name>
<keyword evidence="3" id="KW-1185">Reference proteome</keyword>
<dbReference type="Pfam" id="PF06676">
    <property type="entry name" value="DUF1178"/>
    <property type="match status" value="1"/>
</dbReference>
<evidence type="ECO:0000313" key="2">
    <source>
        <dbReference type="EMBL" id="GEN60888.1"/>
    </source>
</evidence>
<dbReference type="InterPro" id="IPR009562">
    <property type="entry name" value="DUF1178"/>
</dbReference>
<reference evidence="2 3" key="1">
    <citation type="submission" date="2019-07" db="EMBL/GenBank/DDBJ databases">
        <title>Whole genome shotgun sequence of Acetobacter nitrogenifigens NBRC 105050.</title>
        <authorList>
            <person name="Hosoyama A."/>
            <person name="Uohara A."/>
            <person name="Ohji S."/>
            <person name="Ichikawa N."/>
        </authorList>
    </citation>
    <scope>NUCLEOTIDE SEQUENCE [LARGE SCALE GENOMIC DNA]</scope>
    <source>
        <strain evidence="2 3">NBRC 105050</strain>
    </source>
</reference>
<evidence type="ECO:0000313" key="3">
    <source>
        <dbReference type="Proteomes" id="UP000321635"/>
    </source>
</evidence>
<feature type="region of interest" description="Disordered" evidence="1">
    <location>
        <begin position="124"/>
        <end position="155"/>
    </location>
</feature>
<proteinExistence type="predicted"/>
<gene>
    <name evidence="2" type="ORF">ANI02nite_27720</name>
</gene>
<comment type="caution">
    <text evidence="2">The sequence shown here is derived from an EMBL/GenBank/DDBJ whole genome shotgun (WGS) entry which is preliminary data.</text>
</comment>